<accession>A0ABS3G0C2</accession>
<dbReference type="SUPFAM" id="SSF53756">
    <property type="entry name" value="UDP-Glycosyltransferase/glycogen phosphorylase"/>
    <property type="match status" value="1"/>
</dbReference>
<dbReference type="Pfam" id="PF00534">
    <property type="entry name" value="Glycos_transf_1"/>
    <property type="match status" value="1"/>
</dbReference>
<evidence type="ECO:0000313" key="2">
    <source>
        <dbReference type="EMBL" id="MBO0352833.1"/>
    </source>
</evidence>
<sequence length="343" mass="39669">MDNKALGYVEPSVYVNENGIPVSRIPYVSWLPHILVKKLRIYSGLGEVLSRFEPDIIFLHDSQFLSINQIVRYVKKKKDAKVYVDGHTDFINSARNWVSKNILHKIIYKYCVKKIEPYTTKFYGTLPLRVEFFKNVYGIDERKVELLELGADDSSFDFARRENIRKSTRKKLKLEENDFVIVTGGKIDRRKNIHYLMRAMEVLKTDNIKLIIFGSPNNEMKAEIERLSANKNIIFLGWLSSQDIYSILFASDLGFFPGTHSVLWEQSVGVGLPCVFKKWNNIDHVDVGGNCEFLDEVTVKSIANKILDIYKNKELYSKMKANAMGRGVERFTYSKIAKRAIEQ</sequence>
<dbReference type="PANTHER" id="PTHR45947">
    <property type="entry name" value="SULFOQUINOVOSYL TRANSFERASE SQD2"/>
    <property type="match status" value="1"/>
</dbReference>
<evidence type="ECO:0000313" key="3">
    <source>
        <dbReference type="Proteomes" id="UP000664044"/>
    </source>
</evidence>
<dbReference type="InterPro" id="IPR050194">
    <property type="entry name" value="Glycosyltransferase_grp1"/>
</dbReference>
<dbReference type="RefSeq" id="WP_207031208.1">
    <property type="nucleotide sequence ID" value="NZ_JAFLNL010000001.1"/>
</dbReference>
<name>A0ABS3G0C2_9FLAO</name>
<reference evidence="2 3" key="1">
    <citation type="submission" date="2021-03" db="EMBL/GenBank/DDBJ databases">
        <title>Muricauda lutimaris sp. nov. and Muricauda ruestringensis sp. nov, two marine members of the Flavobacteriaceae isolated from deep sea sediments of Western Pacific.</title>
        <authorList>
            <person name="Zhao S."/>
            <person name="Liu R."/>
        </authorList>
    </citation>
    <scope>NUCLEOTIDE SEQUENCE [LARGE SCALE GENOMIC DNA]</scope>
    <source>
        <strain evidence="2 3">BC31-1-A7</strain>
    </source>
</reference>
<dbReference type="PANTHER" id="PTHR45947:SF3">
    <property type="entry name" value="SULFOQUINOVOSYL TRANSFERASE SQD2"/>
    <property type="match status" value="1"/>
</dbReference>
<comment type="caution">
    <text evidence="2">The sequence shown here is derived from an EMBL/GenBank/DDBJ whole genome shotgun (WGS) entry which is preliminary data.</text>
</comment>
<feature type="domain" description="Glycosyl transferase family 1" evidence="1">
    <location>
        <begin position="166"/>
        <end position="323"/>
    </location>
</feature>
<keyword evidence="3" id="KW-1185">Reference proteome</keyword>
<proteinExistence type="predicted"/>
<dbReference type="Proteomes" id="UP000664044">
    <property type="component" value="Unassembled WGS sequence"/>
</dbReference>
<dbReference type="CDD" id="cd03801">
    <property type="entry name" value="GT4_PimA-like"/>
    <property type="match status" value="1"/>
</dbReference>
<dbReference type="EMBL" id="JAFLNL010000001">
    <property type="protein sequence ID" value="MBO0352833.1"/>
    <property type="molecule type" value="Genomic_DNA"/>
</dbReference>
<protein>
    <submittedName>
        <fullName evidence="2">Glycosyltransferase family 4 protein</fullName>
    </submittedName>
</protein>
<organism evidence="2 3">
    <name type="scientific">Flagellimonas aurea</name>
    <dbReference type="NCBI Taxonomy" id="2915619"/>
    <lineage>
        <taxon>Bacteria</taxon>
        <taxon>Pseudomonadati</taxon>
        <taxon>Bacteroidota</taxon>
        <taxon>Flavobacteriia</taxon>
        <taxon>Flavobacteriales</taxon>
        <taxon>Flavobacteriaceae</taxon>
        <taxon>Flagellimonas</taxon>
    </lineage>
</organism>
<dbReference type="InterPro" id="IPR001296">
    <property type="entry name" value="Glyco_trans_1"/>
</dbReference>
<evidence type="ECO:0000259" key="1">
    <source>
        <dbReference type="Pfam" id="PF00534"/>
    </source>
</evidence>
<dbReference type="Gene3D" id="3.40.50.2000">
    <property type="entry name" value="Glycogen Phosphorylase B"/>
    <property type="match status" value="2"/>
</dbReference>
<gene>
    <name evidence="2" type="ORF">J0656_02315</name>
</gene>